<dbReference type="Proteomes" id="UP000821866">
    <property type="component" value="Chromosome 2"/>
</dbReference>
<dbReference type="PANTHER" id="PTHR13524">
    <property type="entry name" value="MYOTUBULARIN-RELATED"/>
    <property type="match status" value="1"/>
</dbReference>
<gene>
    <name evidence="2" type="ORF">HPB51_002980</name>
</gene>
<accession>A0A9J6EEX9</accession>
<dbReference type="PROSITE" id="PS50056">
    <property type="entry name" value="TYR_PHOSPHATASE_2"/>
    <property type="match status" value="1"/>
</dbReference>
<dbReference type="InterPro" id="IPR029021">
    <property type="entry name" value="Prot-tyrosine_phosphatase-like"/>
</dbReference>
<name>A0A9J6EEX9_RHIMP</name>
<evidence type="ECO:0000313" key="2">
    <source>
        <dbReference type="EMBL" id="KAH8032826.1"/>
    </source>
</evidence>
<comment type="caution">
    <text evidence="2">The sequence shown here is derived from an EMBL/GenBank/DDBJ whole genome shotgun (WGS) entry which is preliminary data.</text>
</comment>
<dbReference type="GO" id="GO:0004438">
    <property type="term" value="F:phosphatidylinositol-3-phosphate phosphatase activity"/>
    <property type="evidence" value="ECO:0007669"/>
    <property type="project" value="InterPro"/>
</dbReference>
<dbReference type="SUPFAM" id="SSF52799">
    <property type="entry name" value="(Phosphotyrosine protein) phosphatases II"/>
    <property type="match status" value="1"/>
</dbReference>
<feature type="domain" description="Tyrosine specific protein phosphatases" evidence="1">
    <location>
        <begin position="106"/>
        <end position="140"/>
    </location>
</feature>
<evidence type="ECO:0000313" key="3">
    <source>
        <dbReference type="Proteomes" id="UP000821866"/>
    </source>
</evidence>
<dbReference type="PROSITE" id="PS00383">
    <property type="entry name" value="TYR_PHOSPHATASE_1"/>
    <property type="match status" value="1"/>
</dbReference>
<reference evidence="2" key="2">
    <citation type="submission" date="2021-09" db="EMBL/GenBank/DDBJ databases">
        <authorList>
            <person name="Jia N."/>
            <person name="Wang J."/>
            <person name="Shi W."/>
            <person name="Du L."/>
            <person name="Sun Y."/>
            <person name="Zhan W."/>
            <person name="Jiang J."/>
            <person name="Wang Q."/>
            <person name="Zhang B."/>
            <person name="Ji P."/>
            <person name="Sakyi L.B."/>
            <person name="Cui X."/>
            <person name="Yuan T."/>
            <person name="Jiang B."/>
            <person name="Yang W."/>
            <person name="Lam T.T.-Y."/>
            <person name="Chang Q."/>
            <person name="Ding S."/>
            <person name="Wang X."/>
            <person name="Zhu J."/>
            <person name="Ruan X."/>
            <person name="Zhao L."/>
            <person name="Wei J."/>
            <person name="Que T."/>
            <person name="Du C."/>
            <person name="Cheng J."/>
            <person name="Dai P."/>
            <person name="Han X."/>
            <person name="Huang E."/>
            <person name="Gao Y."/>
            <person name="Liu J."/>
            <person name="Shao H."/>
            <person name="Ye R."/>
            <person name="Li L."/>
            <person name="Wei W."/>
            <person name="Wang X."/>
            <person name="Wang C."/>
            <person name="Huo Q."/>
            <person name="Li W."/>
            <person name="Guo W."/>
            <person name="Chen H."/>
            <person name="Chen S."/>
            <person name="Zhou L."/>
            <person name="Zhou L."/>
            <person name="Ni X."/>
            <person name="Tian J."/>
            <person name="Zhou Y."/>
            <person name="Sheng Y."/>
            <person name="Liu T."/>
            <person name="Pan Y."/>
            <person name="Xia L."/>
            <person name="Li J."/>
            <person name="Zhao F."/>
            <person name="Cao W."/>
        </authorList>
    </citation>
    <scope>NUCLEOTIDE SEQUENCE</scope>
    <source>
        <strain evidence="2">Rmic-2018</strain>
        <tissue evidence="2">Larvae</tissue>
    </source>
</reference>
<dbReference type="InterPro" id="IPR039802">
    <property type="entry name" value="MTMR14"/>
</dbReference>
<dbReference type="EMBL" id="JABSTU010000004">
    <property type="protein sequence ID" value="KAH8032826.1"/>
    <property type="molecule type" value="Genomic_DNA"/>
</dbReference>
<evidence type="ECO:0000259" key="1">
    <source>
        <dbReference type="PROSITE" id="PS50056"/>
    </source>
</evidence>
<sequence>MNLYCTHSHSDASLHDELRKEDIELLRLLSVDQICDFMVEGKKKKCGIKITSSEKVDRSKRYQDFTIFKLPYPGCEFFEKYVKQHYNPEGLFYDWTQRWDLVELTKNYLKFLLKVVIDGDSSILVHCISGWDRTALFVSLLRLSLWADNAIHQNLSALEMAYLTAAYDWFLFSLSSGIAQHQVPGGDLNFDTFTDAFLSTTLAREIGLTPAKPPAAQLPETLLPRPA</sequence>
<proteinExistence type="predicted"/>
<dbReference type="InterPro" id="IPR016130">
    <property type="entry name" value="Tyr_Pase_AS"/>
</dbReference>
<dbReference type="Gene3D" id="3.90.190.10">
    <property type="entry name" value="Protein tyrosine phosphatase superfamily"/>
    <property type="match status" value="1"/>
</dbReference>
<reference evidence="2" key="1">
    <citation type="journal article" date="2020" name="Cell">
        <title>Large-Scale Comparative Analyses of Tick Genomes Elucidate Their Genetic Diversity and Vector Capacities.</title>
        <authorList>
            <consortium name="Tick Genome and Microbiome Consortium (TIGMIC)"/>
            <person name="Jia N."/>
            <person name="Wang J."/>
            <person name="Shi W."/>
            <person name="Du L."/>
            <person name="Sun Y."/>
            <person name="Zhan W."/>
            <person name="Jiang J.F."/>
            <person name="Wang Q."/>
            <person name="Zhang B."/>
            <person name="Ji P."/>
            <person name="Bell-Sakyi L."/>
            <person name="Cui X.M."/>
            <person name="Yuan T.T."/>
            <person name="Jiang B.G."/>
            <person name="Yang W.F."/>
            <person name="Lam T.T."/>
            <person name="Chang Q.C."/>
            <person name="Ding S.J."/>
            <person name="Wang X.J."/>
            <person name="Zhu J.G."/>
            <person name="Ruan X.D."/>
            <person name="Zhao L."/>
            <person name="Wei J.T."/>
            <person name="Ye R.Z."/>
            <person name="Que T.C."/>
            <person name="Du C.H."/>
            <person name="Zhou Y.H."/>
            <person name="Cheng J.X."/>
            <person name="Dai P.F."/>
            <person name="Guo W.B."/>
            <person name="Han X.H."/>
            <person name="Huang E.J."/>
            <person name="Li L.F."/>
            <person name="Wei W."/>
            <person name="Gao Y.C."/>
            <person name="Liu J.Z."/>
            <person name="Shao H.Z."/>
            <person name="Wang X."/>
            <person name="Wang C.C."/>
            <person name="Yang T.C."/>
            <person name="Huo Q.B."/>
            <person name="Li W."/>
            <person name="Chen H.Y."/>
            <person name="Chen S.E."/>
            <person name="Zhou L.G."/>
            <person name="Ni X.B."/>
            <person name="Tian J.H."/>
            <person name="Sheng Y."/>
            <person name="Liu T."/>
            <person name="Pan Y.S."/>
            <person name="Xia L.Y."/>
            <person name="Li J."/>
            <person name="Zhao F."/>
            <person name="Cao W.C."/>
        </authorList>
    </citation>
    <scope>NUCLEOTIDE SEQUENCE</scope>
    <source>
        <strain evidence="2">Rmic-2018</strain>
    </source>
</reference>
<keyword evidence="3" id="KW-1185">Reference proteome</keyword>
<protein>
    <recommendedName>
        <fullName evidence="1">Tyrosine specific protein phosphatases domain-containing protein</fullName>
    </recommendedName>
</protein>
<dbReference type="AlphaFoldDB" id="A0A9J6EEX9"/>
<dbReference type="InterPro" id="IPR000387">
    <property type="entry name" value="Tyr_Pase_dom"/>
</dbReference>
<organism evidence="2 3">
    <name type="scientific">Rhipicephalus microplus</name>
    <name type="common">Cattle tick</name>
    <name type="synonym">Boophilus microplus</name>
    <dbReference type="NCBI Taxonomy" id="6941"/>
    <lineage>
        <taxon>Eukaryota</taxon>
        <taxon>Metazoa</taxon>
        <taxon>Ecdysozoa</taxon>
        <taxon>Arthropoda</taxon>
        <taxon>Chelicerata</taxon>
        <taxon>Arachnida</taxon>
        <taxon>Acari</taxon>
        <taxon>Parasitiformes</taxon>
        <taxon>Ixodida</taxon>
        <taxon>Ixodoidea</taxon>
        <taxon>Ixodidae</taxon>
        <taxon>Rhipicephalinae</taxon>
        <taxon>Rhipicephalus</taxon>
        <taxon>Boophilus</taxon>
    </lineage>
</organism>
<dbReference type="VEuPathDB" id="VectorBase:LOC119161925"/>
<dbReference type="PANTHER" id="PTHR13524:SF2">
    <property type="entry name" value="MYOTUBULARIN-RELATED PROTEIN 14"/>
    <property type="match status" value="1"/>
</dbReference>